<dbReference type="EMBL" id="JAPNKE010000002">
    <property type="protein sequence ID" value="MCY1011639.1"/>
    <property type="molecule type" value="Genomic_DNA"/>
</dbReference>
<proteinExistence type="predicted"/>
<organism evidence="1 2">
    <name type="scientific">Nannocystis pusilla</name>
    <dbReference type="NCBI Taxonomy" id="889268"/>
    <lineage>
        <taxon>Bacteria</taxon>
        <taxon>Pseudomonadati</taxon>
        <taxon>Myxococcota</taxon>
        <taxon>Polyangia</taxon>
        <taxon>Nannocystales</taxon>
        <taxon>Nannocystaceae</taxon>
        <taxon>Nannocystis</taxon>
    </lineage>
</organism>
<sequence>MKTIIPASNQTVVLSLISAMSQRTTDAPTHIGADHSIRMLHRLVCASW</sequence>
<name>A0A9X3J2D1_9BACT</name>
<protein>
    <submittedName>
        <fullName evidence="1">Uncharacterized protein</fullName>
    </submittedName>
</protein>
<evidence type="ECO:0000313" key="1">
    <source>
        <dbReference type="EMBL" id="MCY1011639.1"/>
    </source>
</evidence>
<gene>
    <name evidence="1" type="ORF">OV079_39980</name>
</gene>
<dbReference type="AlphaFoldDB" id="A0A9X3J2D1"/>
<dbReference type="RefSeq" id="WP_267774928.1">
    <property type="nucleotide sequence ID" value="NZ_JAPNKE010000002.1"/>
</dbReference>
<evidence type="ECO:0000313" key="2">
    <source>
        <dbReference type="Proteomes" id="UP001150924"/>
    </source>
</evidence>
<reference evidence="1" key="1">
    <citation type="submission" date="2022-11" db="EMBL/GenBank/DDBJ databases">
        <title>Minimal conservation of predation-associated metabolite biosynthetic gene clusters underscores biosynthetic potential of Myxococcota including descriptions for ten novel species: Archangium lansinium sp. nov., Myxococcus landrumus sp. nov., Nannocystis bai.</title>
        <authorList>
            <person name="Ahearne A."/>
            <person name="Stevens C."/>
            <person name="Phillips K."/>
        </authorList>
    </citation>
    <scope>NUCLEOTIDE SEQUENCE</scope>
    <source>
        <strain evidence="1">Na p29</strain>
    </source>
</reference>
<comment type="caution">
    <text evidence="1">The sequence shown here is derived from an EMBL/GenBank/DDBJ whole genome shotgun (WGS) entry which is preliminary data.</text>
</comment>
<keyword evidence="2" id="KW-1185">Reference proteome</keyword>
<dbReference type="Proteomes" id="UP001150924">
    <property type="component" value="Unassembled WGS sequence"/>
</dbReference>
<accession>A0A9X3J2D1</accession>